<evidence type="ECO:0000313" key="10">
    <source>
        <dbReference type="Proteomes" id="UP001215151"/>
    </source>
</evidence>
<dbReference type="EMBL" id="JAPEVG010000269">
    <property type="protein sequence ID" value="KAJ8469923.1"/>
    <property type="molecule type" value="Genomic_DNA"/>
</dbReference>
<keyword evidence="3" id="KW-0560">Oxidoreductase</keyword>
<sequence length="496" mass="54835">MFGRLAAIVSPFVRSPSLSRGISSAAFTATMSSGGQPEIATFAAGCFWGVEHIFLKHFPPAENKGILKTAVGYTGGKEDAKNPDYRTVCTGTTDHAEAVRIEFDPSIVKYDELVEFFYRIHDPTTKNQQGKDVGTQYRSAIFYHSPEQLEIAKRVTEEVQKKHFDPHGTKIVTELVPAGEWWDAEEYHQKYLHKNPTGYQCPNHRLHCNYTCYMLIAQMPACTMTEHPPIPDVQVSRQMVAGATSTGLNLLNAVRHGNQTRVNPRGAGKDRKRLQQAPVHGRIALRRAFDPAFKLVPSHRLLSSSTSAARFSPRHTHSPRPLDIRSERPAHKPSFDDQLADLRRRRNLINMHVLSYIPTGLLSLLCAWYLVPLAYANSYFVISQPAKGEQWVNGAVNPISWTKGLLDGVNSLDIELARLSQDGLIFVARDVPAPSSTGSLNLLIQDIPAADDYYLLFLNSTHGVMYASSQRFSIVDANNGSAPASPAAGPAPEPLA</sequence>
<comment type="catalytic activity">
    <reaction evidence="5">
        <text>L-methionyl-[protein] + [thioredoxin]-disulfide + H2O = L-methionyl-(S)-S-oxide-[protein] + [thioredoxin]-dithiol</text>
        <dbReference type="Rhea" id="RHEA:14217"/>
        <dbReference type="Rhea" id="RHEA-COMP:10698"/>
        <dbReference type="Rhea" id="RHEA-COMP:10700"/>
        <dbReference type="Rhea" id="RHEA-COMP:12313"/>
        <dbReference type="Rhea" id="RHEA-COMP:12315"/>
        <dbReference type="ChEBI" id="CHEBI:15377"/>
        <dbReference type="ChEBI" id="CHEBI:16044"/>
        <dbReference type="ChEBI" id="CHEBI:29950"/>
        <dbReference type="ChEBI" id="CHEBI:44120"/>
        <dbReference type="ChEBI" id="CHEBI:50058"/>
        <dbReference type="EC" id="1.8.4.11"/>
    </reaction>
</comment>
<dbReference type="SUPFAM" id="SSF55068">
    <property type="entry name" value="Peptide methionine sulfoxide reductase"/>
    <property type="match status" value="1"/>
</dbReference>
<proteinExistence type="inferred from homology"/>
<evidence type="ECO:0000256" key="4">
    <source>
        <dbReference type="ARBA" id="ARBA00030643"/>
    </source>
</evidence>
<dbReference type="Gene3D" id="3.30.1060.10">
    <property type="entry name" value="Peptide methionine sulphoxide reductase MsrA"/>
    <property type="match status" value="1"/>
</dbReference>
<dbReference type="GO" id="GO:0034599">
    <property type="term" value="P:cellular response to oxidative stress"/>
    <property type="evidence" value="ECO:0007669"/>
    <property type="project" value="UniProtKB-ARBA"/>
</dbReference>
<dbReference type="Proteomes" id="UP001215151">
    <property type="component" value="Unassembled WGS sequence"/>
</dbReference>
<feature type="domain" description="Peptide methionine sulphoxide reductase MsrA" evidence="8">
    <location>
        <begin position="40"/>
        <end position="201"/>
    </location>
</feature>
<comment type="similarity">
    <text evidence="1">Belongs to the MsrA Met sulfoxide reductase family.</text>
</comment>
<dbReference type="PANTHER" id="PTHR43774:SF1">
    <property type="entry name" value="PEPTIDE METHIONINE SULFOXIDE REDUCTASE MSRA 2"/>
    <property type="match status" value="1"/>
</dbReference>
<organism evidence="9 10">
    <name type="scientific">Trametes cubensis</name>
    <dbReference type="NCBI Taxonomy" id="1111947"/>
    <lineage>
        <taxon>Eukaryota</taxon>
        <taxon>Fungi</taxon>
        <taxon>Dikarya</taxon>
        <taxon>Basidiomycota</taxon>
        <taxon>Agaricomycotina</taxon>
        <taxon>Agaricomycetes</taxon>
        <taxon>Polyporales</taxon>
        <taxon>Polyporaceae</taxon>
        <taxon>Trametes</taxon>
    </lineage>
</organism>
<dbReference type="EC" id="1.8.4.11" evidence="2"/>
<evidence type="ECO:0000256" key="7">
    <source>
        <dbReference type="SAM" id="MobiDB-lite"/>
    </source>
</evidence>
<evidence type="ECO:0000259" key="8">
    <source>
        <dbReference type="Pfam" id="PF01625"/>
    </source>
</evidence>
<dbReference type="NCBIfam" id="TIGR00401">
    <property type="entry name" value="msrA"/>
    <property type="match status" value="1"/>
</dbReference>
<name>A0AAD7TP02_9APHY</name>
<keyword evidence="10" id="KW-1185">Reference proteome</keyword>
<gene>
    <name evidence="9" type="ORF">ONZ51_g8678</name>
</gene>
<reference evidence="9" key="1">
    <citation type="submission" date="2022-11" db="EMBL/GenBank/DDBJ databases">
        <title>Genome Sequence of Cubamyces cubensis.</title>
        <authorList>
            <person name="Buettner E."/>
        </authorList>
    </citation>
    <scope>NUCLEOTIDE SEQUENCE</scope>
    <source>
        <strain evidence="9">MPL-01</strain>
    </source>
</reference>
<dbReference type="PANTHER" id="PTHR43774">
    <property type="entry name" value="PEPTIDE METHIONINE SULFOXIDE REDUCTASE"/>
    <property type="match status" value="1"/>
</dbReference>
<dbReference type="GO" id="GO:0008113">
    <property type="term" value="F:peptide-methionine (S)-S-oxide reductase activity"/>
    <property type="evidence" value="ECO:0007669"/>
    <property type="project" value="UniProtKB-EC"/>
</dbReference>
<dbReference type="HAMAP" id="MF_01401">
    <property type="entry name" value="MsrA"/>
    <property type="match status" value="1"/>
</dbReference>
<dbReference type="Pfam" id="PF01625">
    <property type="entry name" value="PMSR"/>
    <property type="match status" value="1"/>
</dbReference>
<evidence type="ECO:0000256" key="5">
    <source>
        <dbReference type="ARBA" id="ARBA00047806"/>
    </source>
</evidence>
<feature type="region of interest" description="Disordered" evidence="7">
    <location>
        <begin position="306"/>
        <end position="334"/>
    </location>
</feature>
<evidence type="ECO:0000256" key="1">
    <source>
        <dbReference type="ARBA" id="ARBA00005591"/>
    </source>
</evidence>
<evidence type="ECO:0000256" key="2">
    <source>
        <dbReference type="ARBA" id="ARBA00012502"/>
    </source>
</evidence>
<comment type="catalytic activity">
    <reaction evidence="6">
        <text>[thioredoxin]-disulfide + L-methionine + H2O = L-methionine (S)-S-oxide + [thioredoxin]-dithiol</text>
        <dbReference type="Rhea" id="RHEA:19993"/>
        <dbReference type="Rhea" id="RHEA-COMP:10698"/>
        <dbReference type="Rhea" id="RHEA-COMP:10700"/>
        <dbReference type="ChEBI" id="CHEBI:15377"/>
        <dbReference type="ChEBI" id="CHEBI:29950"/>
        <dbReference type="ChEBI" id="CHEBI:50058"/>
        <dbReference type="ChEBI" id="CHEBI:57844"/>
        <dbReference type="ChEBI" id="CHEBI:58772"/>
        <dbReference type="EC" id="1.8.4.11"/>
    </reaction>
</comment>
<evidence type="ECO:0000313" key="9">
    <source>
        <dbReference type="EMBL" id="KAJ8469923.1"/>
    </source>
</evidence>
<protein>
    <recommendedName>
        <fullName evidence="2">peptide-methionine (S)-S-oxide reductase</fullName>
        <ecNumber evidence="2">1.8.4.11</ecNumber>
    </recommendedName>
    <alternativeName>
        <fullName evidence="4">Peptide-methionine (S)-S-oxide reductase</fullName>
    </alternativeName>
</protein>
<dbReference type="InterPro" id="IPR036509">
    <property type="entry name" value="Met_Sox_Rdtase_MsrA_sf"/>
</dbReference>
<accession>A0AAD7TP02</accession>
<evidence type="ECO:0000256" key="6">
    <source>
        <dbReference type="ARBA" id="ARBA00048782"/>
    </source>
</evidence>
<feature type="compositionally biased region" description="Basic and acidic residues" evidence="7">
    <location>
        <begin position="320"/>
        <end position="334"/>
    </location>
</feature>
<dbReference type="FunFam" id="3.30.1060.10:FF:000006">
    <property type="entry name" value="Peptide methionine sulfoxide reductase"/>
    <property type="match status" value="1"/>
</dbReference>
<comment type="caution">
    <text evidence="9">The sequence shown here is derived from an EMBL/GenBank/DDBJ whole genome shotgun (WGS) entry which is preliminary data.</text>
</comment>
<dbReference type="AlphaFoldDB" id="A0AAD7TP02"/>
<evidence type="ECO:0000256" key="3">
    <source>
        <dbReference type="ARBA" id="ARBA00023002"/>
    </source>
</evidence>
<dbReference type="InterPro" id="IPR002569">
    <property type="entry name" value="Met_Sox_Rdtase_MsrA_dom"/>
</dbReference>